<evidence type="ECO:0000313" key="1">
    <source>
        <dbReference type="EMBL" id="KRM76360.1"/>
    </source>
</evidence>
<evidence type="ECO:0000313" key="2">
    <source>
        <dbReference type="Proteomes" id="UP000051845"/>
    </source>
</evidence>
<accession>A0A0R2BAR4</accession>
<name>A0A0R2BAR4_SECCO</name>
<dbReference type="Pfam" id="PF09481">
    <property type="entry name" value="CRISPR_Cse1"/>
    <property type="match status" value="1"/>
</dbReference>
<dbReference type="Gene3D" id="1.10.132.100">
    <property type="match status" value="1"/>
</dbReference>
<sequence length="575" mass="66051">MKMSKQSFNLVIDPWIKVIEKDTNQEKLVSLTEFFQEAQNYRQLAGEMRSQDLAILRFLLAILTTVYSRFDANDEPYEWLDVDKEALQVSQSVDDDEYDQSDLQETWHQLFQAGHFSEIVIRYLNQHQKQFDLFGSQPFYQVTADQYDLLVPTKKKVASGSGTVSIKQMNRLISESNNTPSLFTPKSEDEKNKIALDELTRWLITYQNFTGVTDKTKIETDEKFSTPAGWLYKLNPVAAKGQSVFETLMLNLILFNQDTKDHYIQQKPVWEYDNINDYVTERKKMILPDDVSSLYTAWARLLHIEWDENEQPTIFSAGLPMYSSENAFKVEPMSTWKHDAQGGADDLKPAVKSTRSLGIAMWRNFGQYINVEKTDGNVTGVEPGLVTWLHALKNKGLIEKNRHLNLISAVLVSDGNATSQAPVVEVTDDLTIRADVLFDTEGTQRWPIRIENMIDTTQQIGKDFWQFAATIGQIRNLDARSFASQQSATFYEQLNTPFKLWLASLSNDDDRDAKELAWKHDLRQIVLDSAEAFMQTSTSRDITGIIVTTKEKSREINIFTANNYLRHNVQKHLEG</sequence>
<dbReference type="InterPro" id="IPR013381">
    <property type="entry name" value="CRISPR-assoc_prot_Cse1"/>
</dbReference>
<dbReference type="STRING" id="33960.TY91_02725"/>
<dbReference type="PATRIC" id="fig|1423733.4.peg.1674"/>
<organism evidence="1 2">
    <name type="scientific">Secundilactobacillus collinoides DSM 20515 = JCM 1123</name>
    <dbReference type="NCBI Taxonomy" id="1423733"/>
    <lineage>
        <taxon>Bacteria</taxon>
        <taxon>Bacillati</taxon>
        <taxon>Bacillota</taxon>
        <taxon>Bacilli</taxon>
        <taxon>Lactobacillales</taxon>
        <taxon>Lactobacillaceae</taxon>
        <taxon>Secundilactobacillus</taxon>
    </lineage>
</organism>
<proteinExistence type="predicted"/>
<dbReference type="AlphaFoldDB" id="A0A0R2BAR4"/>
<reference evidence="1 2" key="1">
    <citation type="journal article" date="2015" name="Genome Announc.">
        <title>Expanding the biotechnology potential of lactobacilli through comparative genomics of 213 strains and associated genera.</title>
        <authorList>
            <person name="Sun Z."/>
            <person name="Harris H.M."/>
            <person name="McCann A."/>
            <person name="Guo C."/>
            <person name="Argimon S."/>
            <person name="Zhang W."/>
            <person name="Yang X."/>
            <person name="Jeffery I.B."/>
            <person name="Cooney J.C."/>
            <person name="Kagawa T.F."/>
            <person name="Liu W."/>
            <person name="Song Y."/>
            <person name="Salvetti E."/>
            <person name="Wrobel A."/>
            <person name="Rasinkangas P."/>
            <person name="Parkhill J."/>
            <person name="Rea M.C."/>
            <person name="O'Sullivan O."/>
            <person name="Ritari J."/>
            <person name="Douillard F.P."/>
            <person name="Paul Ross R."/>
            <person name="Yang R."/>
            <person name="Briner A.E."/>
            <person name="Felis G.E."/>
            <person name="de Vos W.M."/>
            <person name="Barrangou R."/>
            <person name="Klaenhammer T.R."/>
            <person name="Caufield P.W."/>
            <person name="Cui Y."/>
            <person name="Zhang H."/>
            <person name="O'Toole P.W."/>
        </authorList>
    </citation>
    <scope>NUCLEOTIDE SEQUENCE [LARGE SCALE GENOMIC DNA]</scope>
    <source>
        <strain evidence="1 2">DSM 20515</strain>
    </source>
</reference>
<dbReference type="EMBL" id="AYYR01000029">
    <property type="protein sequence ID" value="KRM76360.1"/>
    <property type="molecule type" value="Genomic_DNA"/>
</dbReference>
<comment type="caution">
    <text evidence="1">The sequence shown here is derived from an EMBL/GenBank/DDBJ whole genome shotgun (WGS) entry which is preliminary data.</text>
</comment>
<protein>
    <recommendedName>
        <fullName evidence="3">CRISPR-associated protein, Cse1 family</fullName>
    </recommendedName>
</protein>
<evidence type="ECO:0008006" key="3">
    <source>
        <dbReference type="Google" id="ProtNLM"/>
    </source>
</evidence>
<dbReference type="Proteomes" id="UP000051845">
    <property type="component" value="Unassembled WGS sequence"/>
</dbReference>
<gene>
    <name evidence="1" type="ORF">FC82_GL001589</name>
</gene>